<evidence type="ECO:0008006" key="4">
    <source>
        <dbReference type="Google" id="ProtNLM"/>
    </source>
</evidence>
<dbReference type="AlphaFoldDB" id="A0A926S3I1"/>
<organism evidence="2 3">
    <name type="scientific">Mucilaginibacter glaciei</name>
    <dbReference type="NCBI Taxonomy" id="2772109"/>
    <lineage>
        <taxon>Bacteria</taxon>
        <taxon>Pseudomonadati</taxon>
        <taxon>Bacteroidota</taxon>
        <taxon>Sphingobacteriia</taxon>
        <taxon>Sphingobacteriales</taxon>
        <taxon>Sphingobacteriaceae</taxon>
        <taxon>Mucilaginibacter</taxon>
    </lineage>
</organism>
<dbReference type="RefSeq" id="WP_191164005.1">
    <property type="nucleotide sequence ID" value="NZ_JACWMX010000005.1"/>
</dbReference>
<dbReference type="Gene3D" id="3.40.50.300">
    <property type="entry name" value="P-loop containing nucleotide triphosphate hydrolases"/>
    <property type="match status" value="1"/>
</dbReference>
<sequence length="509" mass="58758">MTAADKKFWAEWETFRDNMYKATPVDLNETPLEKRKRIAKLEANPEQWFKFYLPNFYTSEAAPFHIAATKRVLANPEWYEVRSWARELSKSGRTMMEVLYLVLTGKKKNILMVSSTYDAAVRLLLPYKTILELNDRIINDYGVQQTIGSWEAGEFKTKGGAAFRALGAGQSPRGTRNDAFRPDVILIDDIDTDEECRNKERIKIKIKWIEEALIPTRSISNPLMIIVCGNIIAKYCCVTELANKADKHDVINIIDKFGNSTWAKNTPEMIARIRKTVSSNAFQKEYMNNPIIEGGTFKEITYGKPPKINRCDMVVAYSDPSTSDKNGGVKSAASHKSIVIVGFKNYQYFVYWLRVDQINNSGFVDWLFEAEDYLDRHDVDPKKIYIENNSLQDPFYTQVIQPLIKTRTKERKRNDRPPITPDRRKKPDKFFRIDGTLEPINREGNLIFSEELKNSPHMTRMEEQMLAVNETSKTMDGPDALEGAVWKIQKRSTKEDSDYASEQRADRHH</sequence>
<keyword evidence="3" id="KW-1185">Reference proteome</keyword>
<proteinExistence type="predicted"/>
<gene>
    <name evidence="2" type="ORF">IDJ76_14260</name>
</gene>
<name>A0A926S3I1_9SPHI</name>
<dbReference type="EMBL" id="JACWMX010000005">
    <property type="protein sequence ID" value="MBD1394269.1"/>
    <property type="molecule type" value="Genomic_DNA"/>
</dbReference>
<evidence type="ECO:0000256" key="1">
    <source>
        <dbReference type="SAM" id="MobiDB-lite"/>
    </source>
</evidence>
<evidence type="ECO:0000313" key="2">
    <source>
        <dbReference type="EMBL" id="MBD1394269.1"/>
    </source>
</evidence>
<feature type="region of interest" description="Disordered" evidence="1">
    <location>
        <begin position="472"/>
        <end position="509"/>
    </location>
</feature>
<reference evidence="2" key="1">
    <citation type="submission" date="2020-09" db="EMBL/GenBank/DDBJ databases">
        <title>Novel species of Mucilaginibacter isolated from a glacier on the Tibetan Plateau.</title>
        <authorList>
            <person name="Liu Q."/>
            <person name="Xin Y.-H."/>
        </authorList>
    </citation>
    <scope>NUCLEOTIDE SEQUENCE</scope>
    <source>
        <strain evidence="2">ZB1P21</strain>
    </source>
</reference>
<protein>
    <recommendedName>
        <fullName evidence="4">Phage terminase large subunit-like protein</fullName>
    </recommendedName>
</protein>
<dbReference type="InterPro" id="IPR027417">
    <property type="entry name" value="P-loop_NTPase"/>
</dbReference>
<evidence type="ECO:0000313" key="3">
    <source>
        <dbReference type="Proteomes" id="UP000619078"/>
    </source>
</evidence>
<feature type="compositionally biased region" description="Basic and acidic residues" evidence="1">
    <location>
        <begin position="492"/>
        <end position="509"/>
    </location>
</feature>
<dbReference type="Proteomes" id="UP000619078">
    <property type="component" value="Unassembled WGS sequence"/>
</dbReference>
<feature type="region of interest" description="Disordered" evidence="1">
    <location>
        <begin position="408"/>
        <end position="428"/>
    </location>
</feature>
<accession>A0A926S3I1</accession>
<comment type="caution">
    <text evidence="2">The sequence shown here is derived from an EMBL/GenBank/DDBJ whole genome shotgun (WGS) entry which is preliminary data.</text>
</comment>